<protein>
    <submittedName>
        <fullName evidence="3">Penicillin-binding protein</fullName>
        <ecNumber evidence="3">2.4.1.129</ecNumber>
    </submittedName>
</protein>
<dbReference type="GO" id="GO:0071555">
    <property type="term" value="P:cell wall organization"/>
    <property type="evidence" value="ECO:0007669"/>
    <property type="project" value="TreeGrafter"/>
</dbReference>
<name>A0A087A0P3_9BIFI</name>
<dbReference type="Gene3D" id="3.90.1310.10">
    <property type="entry name" value="Penicillin-binding protein 2a (Domain 2)"/>
    <property type="match status" value="1"/>
</dbReference>
<dbReference type="EC" id="2.4.1.129" evidence="3"/>
<dbReference type="InterPro" id="IPR050515">
    <property type="entry name" value="Beta-lactam/transpept"/>
</dbReference>
<feature type="domain" description="Penicillin binding protein A dimerisation" evidence="2">
    <location>
        <begin position="55"/>
        <end position="139"/>
    </location>
</feature>
<dbReference type="STRING" id="1437609.BCAL_1988"/>
<dbReference type="Proteomes" id="UP000029072">
    <property type="component" value="Unassembled WGS sequence"/>
</dbReference>
<dbReference type="InterPro" id="IPR054120">
    <property type="entry name" value="PBPA_dimer"/>
</dbReference>
<dbReference type="InterPro" id="IPR012338">
    <property type="entry name" value="Beta-lactam/transpept-like"/>
</dbReference>
<dbReference type="SUPFAM" id="SSF56601">
    <property type="entry name" value="beta-lactamase/transpeptidase-like"/>
    <property type="match status" value="1"/>
</dbReference>
<dbReference type="PANTHER" id="PTHR30627">
    <property type="entry name" value="PEPTIDOGLYCAN D,D-TRANSPEPTIDASE"/>
    <property type="match status" value="1"/>
</dbReference>
<evidence type="ECO:0000259" key="1">
    <source>
        <dbReference type="Pfam" id="PF00905"/>
    </source>
</evidence>
<comment type="caution">
    <text evidence="3">The sequence shown here is derived from an EMBL/GenBank/DDBJ whole genome shotgun (WGS) entry which is preliminary data.</text>
</comment>
<dbReference type="GO" id="GO:0071972">
    <property type="term" value="F:peptidoglycan L,D-transpeptidase activity"/>
    <property type="evidence" value="ECO:0007669"/>
    <property type="project" value="TreeGrafter"/>
</dbReference>
<evidence type="ECO:0000259" key="2">
    <source>
        <dbReference type="Pfam" id="PF21922"/>
    </source>
</evidence>
<dbReference type="eggNOG" id="COG0768">
    <property type="taxonomic scope" value="Bacteria"/>
</dbReference>
<sequence>MNFMNKMLRQLFTAVVVLFTILGLSTTIITAIRSTSLNADTRNSRSLYHEFGAPRGAILAADGTVLAQSTATNDAFKYQRGYTNGALYAPITGFFSISQRADRGIEASRNLLLSGQSDTMFWQRVKSTLTGSENKGANIETSIDTKLQQAAYNALQGQTGAVIAMEPKTGRILAMVSTPSYDPNLLASHDGKTITENYKNLTSDPANPMLNNATSQLFPPGSTFKTIVAATALETGKYDTTTSIPAGASYILPGTVTALTNSSAAANGSNGAMTLEDALTYSSNTAFAQLGVALGQDKIADMASKLGFGSSILIDGTDVTGSPMKAVASHYPTTTMTADKLALASIGQGDVTETVMQNALVASAIANDGKLMRPTIVDRVRASDLSVFSETKASEMSEPFSADTANKLTQMMESVVTKDAPTIGVSGVKVAAKTGTAQIGATNATNDGWVMGFAPADDPQIAVAVVVHNTTGYGYQSAGPIFRTVIQEALKQ</sequence>
<dbReference type="Pfam" id="PF21922">
    <property type="entry name" value="PBP_dimer_2"/>
    <property type="match status" value="1"/>
</dbReference>
<evidence type="ECO:0000313" key="4">
    <source>
        <dbReference type="Proteomes" id="UP000029072"/>
    </source>
</evidence>
<dbReference type="InterPro" id="IPR001460">
    <property type="entry name" value="PCN-bd_Tpept"/>
</dbReference>
<dbReference type="Pfam" id="PF00905">
    <property type="entry name" value="Transpeptidase"/>
    <property type="match status" value="1"/>
</dbReference>
<reference evidence="3 4" key="1">
    <citation type="submission" date="2014-03" db="EMBL/GenBank/DDBJ databases">
        <title>Genomics of Bifidobacteria.</title>
        <authorList>
            <person name="Ventura M."/>
            <person name="Milani C."/>
            <person name="Lugli G.A."/>
        </authorList>
    </citation>
    <scope>NUCLEOTIDE SEQUENCE [LARGE SCALE GENOMIC DNA]</scope>
    <source>
        <strain evidence="3 4">DSM 23973</strain>
    </source>
</reference>
<dbReference type="AlphaFoldDB" id="A0A087A0P3"/>
<feature type="domain" description="Penicillin-binding protein transpeptidase" evidence="1">
    <location>
        <begin position="160"/>
        <end position="486"/>
    </location>
</feature>
<dbReference type="GO" id="GO:0016757">
    <property type="term" value="F:glycosyltransferase activity"/>
    <property type="evidence" value="ECO:0007669"/>
    <property type="project" value="UniProtKB-KW"/>
</dbReference>
<dbReference type="GO" id="GO:0008658">
    <property type="term" value="F:penicillin binding"/>
    <property type="evidence" value="ECO:0007669"/>
    <property type="project" value="InterPro"/>
</dbReference>
<gene>
    <name evidence="3" type="ORF">BCAL_1988</name>
</gene>
<evidence type="ECO:0000313" key="3">
    <source>
        <dbReference type="EMBL" id="KFI52343.1"/>
    </source>
</evidence>
<keyword evidence="3" id="KW-0808">Transferase</keyword>
<dbReference type="GO" id="GO:0005886">
    <property type="term" value="C:plasma membrane"/>
    <property type="evidence" value="ECO:0007669"/>
    <property type="project" value="TreeGrafter"/>
</dbReference>
<accession>A0A087A0P3</accession>
<keyword evidence="3" id="KW-0328">Glycosyltransferase</keyword>
<organism evidence="3 4">
    <name type="scientific">Bifidobacterium callitrichos DSM 23973</name>
    <dbReference type="NCBI Taxonomy" id="1437609"/>
    <lineage>
        <taxon>Bacteria</taxon>
        <taxon>Bacillati</taxon>
        <taxon>Actinomycetota</taxon>
        <taxon>Actinomycetes</taxon>
        <taxon>Bifidobacteriales</taxon>
        <taxon>Bifidobacteriaceae</taxon>
        <taxon>Bifidobacterium</taxon>
    </lineage>
</organism>
<dbReference type="EMBL" id="JGYS01000017">
    <property type="protein sequence ID" value="KFI52343.1"/>
    <property type="molecule type" value="Genomic_DNA"/>
</dbReference>
<dbReference type="Gene3D" id="3.40.710.10">
    <property type="entry name" value="DD-peptidase/beta-lactamase superfamily"/>
    <property type="match status" value="1"/>
</dbReference>
<dbReference type="PANTHER" id="PTHR30627:SF24">
    <property type="entry name" value="PENICILLIN-BINDING PROTEIN 4B"/>
    <property type="match status" value="1"/>
</dbReference>
<proteinExistence type="predicted"/>